<dbReference type="AlphaFoldDB" id="A0AAP9JAQ4"/>
<keyword evidence="3" id="KW-1185">Reference proteome</keyword>
<proteinExistence type="predicted"/>
<organism evidence="2 3">
    <name type="scientific">Leuconostoc lactis</name>
    <dbReference type="NCBI Taxonomy" id="1246"/>
    <lineage>
        <taxon>Bacteria</taxon>
        <taxon>Bacillati</taxon>
        <taxon>Bacillota</taxon>
        <taxon>Bacilli</taxon>
        <taxon>Lactobacillales</taxon>
        <taxon>Lactobacillaceae</taxon>
        <taxon>Leuconostoc</taxon>
    </lineage>
</organism>
<gene>
    <name evidence="2" type="ORF">FGL83_06545</name>
</gene>
<dbReference type="RefSeq" id="WP_029509733.1">
    <property type="nucleotide sequence ID" value="NZ_CP042387.1"/>
</dbReference>
<dbReference type="Proteomes" id="UP000321298">
    <property type="component" value="Chromosome"/>
</dbReference>
<protein>
    <submittedName>
        <fullName evidence="2">DUF4422 domain-containing protein</fullName>
    </submittedName>
</protein>
<feature type="domain" description="DUF4422" evidence="1">
    <location>
        <begin position="6"/>
        <end position="224"/>
    </location>
</feature>
<dbReference type="InterPro" id="IPR025536">
    <property type="entry name" value="DUF4422"/>
</dbReference>
<evidence type="ECO:0000313" key="2">
    <source>
        <dbReference type="EMBL" id="QEA44349.1"/>
    </source>
</evidence>
<dbReference type="Pfam" id="PF14393">
    <property type="entry name" value="DUF4422"/>
    <property type="match status" value="1"/>
</dbReference>
<name>A0AAP9JAQ4_LEULA</name>
<dbReference type="EMBL" id="CP042387">
    <property type="protein sequence ID" value="QEA44349.1"/>
    <property type="molecule type" value="Genomic_DNA"/>
</dbReference>
<evidence type="ECO:0000259" key="1">
    <source>
        <dbReference type="Pfam" id="PF14393"/>
    </source>
</evidence>
<reference evidence="2 3" key="1">
    <citation type="submission" date="2019-06" db="EMBL/GenBank/DDBJ databases">
        <title>Genome analyses of bacteria isolated from kimchi.</title>
        <authorList>
            <person name="Lee S."/>
            <person name="Ahn S."/>
            <person name="Roh S."/>
        </authorList>
    </citation>
    <scope>NUCLEOTIDE SEQUENCE [LARGE SCALE GENOMIC DNA]</scope>
    <source>
        <strain evidence="2 3">CBA3625</strain>
    </source>
</reference>
<sequence length="258" mass="30281">MTNKTQILMAAHKVVPVPDETIYTPIQVGAALSAERFPGFISDDTGRNISEKNPYFNELTAIYWARHNSDAEVIGLVHYRRFFSFSRQKDLAKILTSAQLADLLAKNDVILPKKRRYWIESSDSHYRHAHHEAPLDILREVIATKQPDYLAAFDRNMSRTWAHMFNMFIMRRDRFDAYVDWLFDILFAVEARVQADVETWDSYEQRVYGFLSERLLDVWLEKNQIQYQEVPVVFMGKQNWLLKGGRFVARKIGFGRSH</sequence>
<accession>A0AAP9JAQ4</accession>
<evidence type="ECO:0000313" key="3">
    <source>
        <dbReference type="Proteomes" id="UP000321298"/>
    </source>
</evidence>
<dbReference type="GeneID" id="66531852"/>